<reference evidence="4 5" key="2">
    <citation type="journal article" date="2019" name="Nat. Microbiol.">
        <title>Genomic variation and strain-specific functional adaptation in the human gut microbiome during early life.</title>
        <authorList>
            <person name="Vatanen T."/>
            <person name="Plichta D.R."/>
            <person name="Somani J."/>
            <person name="Munch P.C."/>
            <person name="Arthur T.D."/>
            <person name="Hall A.B."/>
            <person name="Rudolf S."/>
            <person name="Oakeley E.J."/>
            <person name="Ke X."/>
            <person name="Young R.A."/>
            <person name="Haiser H.J."/>
            <person name="Kolde R."/>
            <person name="Yassour M."/>
            <person name="Luopajarvi K."/>
            <person name="Siljander H."/>
            <person name="Virtanen S.M."/>
            <person name="Ilonen J."/>
            <person name="Uibo R."/>
            <person name="Tillmann V."/>
            <person name="Mokurov S."/>
            <person name="Dorshakova N."/>
            <person name="Porter J.A."/>
            <person name="McHardy A.C."/>
            <person name="Lahdesmaki H."/>
            <person name="Vlamakis H."/>
            <person name="Huttenhower C."/>
            <person name="Knip M."/>
            <person name="Xavier R.J."/>
        </authorList>
    </citation>
    <scope>NUCLEOTIDE SEQUENCE [LARGE SCALE GENOMIC DNA]</scope>
    <source>
        <strain evidence="4 5">RJX1047</strain>
    </source>
</reference>
<keyword evidence="1" id="KW-0732">Signal</keyword>
<dbReference type="Gene3D" id="2.60.40.2630">
    <property type="match status" value="1"/>
</dbReference>
<dbReference type="Proteomes" id="UP000441162">
    <property type="component" value="Unassembled WGS sequence"/>
</dbReference>
<name>A0A4R4GGR5_9BACT</name>
<gene>
    <name evidence="4" type="ORF">E1I98_02165</name>
    <name evidence="3" type="ORF">F2Y51_23095</name>
    <name evidence="2" type="ORF">F2Y58_21760</name>
</gene>
<sequence>MKTIFFLSAVVAASLLSSCGGSEDILDGKSTGGEEPAARLNILPTVGTDTRAGFVPKTEWAVNDAMGLFMYKATGWGDAYPRYDAQNNKSTKTAAGWSQAKPVYLLSDKATIWAYYPYNQAVADGTKVPVPINAGTSVDYMWGKSTNQVSVIETDAVIPMKHALSQLVIRLKVSPEYHNDGNLTSAKLKSKAAKFGTSGTMNLNDNGRITFSPTSTELSWTPNTTIPAQGNPSVDFAAAIYPMSLAGGEVSMEVVIDGATYTYSIPQINWEAGKRYIYSITMRSNDAEIGGENGQSVTIEPWGASESDVTLVPVK</sequence>
<feature type="chain" id="PRO_5043194978" evidence="1">
    <location>
        <begin position="23"/>
        <end position="315"/>
    </location>
</feature>
<dbReference type="Proteomes" id="UP000481616">
    <property type="component" value="Unassembled WGS sequence"/>
</dbReference>
<evidence type="ECO:0000313" key="5">
    <source>
        <dbReference type="Proteomes" id="UP000294527"/>
    </source>
</evidence>
<dbReference type="InterPro" id="IPR042278">
    <property type="entry name" value="Mfa-like_1_N"/>
</dbReference>
<evidence type="ECO:0000313" key="2">
    <source>
        <dbReference type="EMBL" id="KAA5392599.1"/>
    </source>
</evidence>
<dbReference type="PROSITE" id="PS51257">
    <property type="entry name" value="PROKAR_LIPOPROTEIN"/>
    <property type="match status" value="1"/>
</dbReference>
<dbReference type="InterPro" id="IPR025049">
    <property type="entry name" value="Mfa-like_1"/>
</dbReference>
<dbReference type="EMBL" id="SLTU01000001">
    <property type="protein sequence ID" value="TDA75267.1"/>
    <property type="molecule type" value="Genomic_DNA"/>
</dbReference>
<dbReference type="EMBL" id="VVYY01000030">
    <property type="protein sequence ID" value="KAA5392599.1"/>
    <property type="molecule type" value="Genomic_DNA"/>
</dbReference>
<reference evidence="6 7" key="1">
    <citation type="journal article" date="2019" name="Nat. Med.">
        <title>A library of human gut bacterial isolates paired with longitudinal multiomics data enables mechanistic microbiome research.</title>
        <authorList>
            <person name="Poyet M."/>
            <person name="Groussin M."/>
            <person name="Gibbons S.M."/>
            <person name="Avila-Pacheco J."/>
            <person name="Jiang X."/>
            <person name="Kearney S.M."/>
            <person name="Perrotta A.R."/>
            <person name="Berdy B."/>
            <person name="Zhao S."/>
            <person name="Lieberman T.D."/>
            <person name="Swanson P.K."/>
            <person name="Smith M."/>
            <person name="Roesemann S."/>
            <person name="Alexander J.E."/>
            <person name="Rich S.A."/>
            <person name="Livny J."/>
            <person name="Vlamakis H."/>
            <person name="Clish C."/>
            <person name="Bullock K."/>
            <person name="Deik A."/>
            <person name="Scott J."/>
            <person name="Pierce K.A."/>
            <person name="Xavier R.J."/>
            <person name="Alm E.J."/>
        </authorList>
    </citation>
    <scope>NUCLEOTIDE SEQUENCE [LARGE SCALE GENOMIC DNA]</scope>
    <source>
        <strain evidence="2 7">BIOML-A1</strain>
        <strain evidence="3 6">BIOML-A4</strain>
    </source>
</reference>
<evidence type="ECO:0000313" key="7">
    <source>
        <dbReference type="Proteomes" id="UP000481616"/>
    </source>
</evidence>
<dbReference type="RefSeq" id="WP_130054522.1">
    <property type="nucleotide sequence ID" value="NZ_CAXSRD010000014.1"/>
</dbReference>
<dbReference type="CDD" id="cd13120">
    <property type="entry name" value="BF2867_like_N"/>
    <property type="match status" value="1"/>
</dbReference>
<dbReference type="EMBL" id="VVZA01000040">
    <property type="protein sequence ID" value="KAA5401145.1"/>
    <property type="molecule type" value="Genomic_DNA"/>
</dbReference>
<dbReference type="AlphaFoldDB" id="A0A4R4GGR5"/>
<evidence type="ECO:0000313" key="3">
    <source>
        <dbReference type="EMBL" id="KAA5401145.1"/>
    </source>
</evidence>
<accession>A0A4R4GGR5</accession>
<dbReference type="Pfam" id="PF13149">
    <property type="entry name" value="Mfa_like_1"/>
    <property type="match status" value="1"/>
</dbReference>
<evidence type="ECO:0000313" key="4">
    <source>
        <dbReference type="EMBL" id="TDA75267.1"/>
    </source>
</evidence>
<feature type="signal peptide" evidence="1">
    <location>
        <begin position="1"/>
        <end position="22"/>
    </location>
</feature>
<evidence type="ECO:0000313" key="6">
    <source>
        <dbReference type="Proteomes" id="UP000441162"/>
    </source>
</evidence>
<proteinExistence type="predicted"/>
<dbReference type="CDD" id="cd13121">
    <property type="entry name" value="BF2867_like_C"/>
    <property type="match status" value="1"/>
</dbReference>
<comment type="caution">
    <text evidence="4">The sequence shown here is derived from an EMBL/GenBank/DDBJ whole genome shotgun (WGS) entry which is preliminary data.</text>
</comment>
<protein>
    <submittedName>
        <fullName evidence="4">Fimbrillin family protein</fullName>
    </submittedName>
</protein>
<organism evidence="4 5">
    <name type="scientific">Phocaeicola dorei</name>
    <dbReference type="NCBI Taxonomy" id="357276"/>
    <lineage>
        <taxon>Bacteria</taxon>
        <taxon>Pseudomonadati</taxon>
        <taxon>Bacteroidota</taxon>
        <taxon>Bacteroidia</taxon>
        <taxon>Bacteroidales</taxon>
        <taxon>Bacteroidaceae</taxon>
        <taxon>Phocaeicola</taxon>
    </lineage>
</organism>
<evidence type="ECO:0000256" key="1">
    <source>
        <dbReference type="SAM" id="SignalP"/>
    </source>
</evidence>
<dbReference type="Gene3D" id="2.60.40.2620">
    <property type="entry name" value="Fimbrillin-like"/>
    <property type="match status" value="1"/>
</dbReference>
<dbReference type="Proteomes" id="UP000294527">
    <property type="component" value="Unassembled WGS sequence"/>
</dbReference>